<evidence type="ECO:0000313" key="1">
    <source>
        <dbReference type="EMBL" id="GAH91214.1"/>
    </source>
</evidence>
<comment type="caution">
    <text evidence="1">The sequence shown here is derived from an EMBL/GenBank/DDBJ whole genome shotgun (WGS) entry which is preliminary data.</text>
</comment>
<dbReference type="EMBL" id="BARU01046534">
    <property type="protein sequence ID" value="GAH91214.1"/>
    <property type="molecule type" value="Genomic_DNA"/>
</dbReference>
<name>X1KM52_9ZZZZ</name>
<feature type="non-terminal residue" evidence="1">
    <location>
        <position position="1"/>
    </location>
</feature>
<gene>
    <name evidence="1" type="ORF">S03H2_70155</name>
</gene>
<dbReference type="AlphaFoldDB" id="X1KM52"/>
<organism evidence="1">
    <name type="scientific">marine sediment metagenome</name>
    <dbReference type="NCBI Taxonomy" id="412755"/>
    <lineage>
        <taxon>unclassified sequences</taxon>
        <taxon>metagenomes</taxon>
        <taxon>ecological metagenomes</taxon>
    </lineage>
</organism>
<sequence>WLFSGWLQETFKVMAQEESRDGVEHFGKDNGGI</sequence>
<accession>X1KM52</accession>
<protein>
    <submittedName>
        <fullName evidence="1">Uncharacterized protein</fullName>
    </submittedName>
</protein>
<proteinExistence type="predicted"/>
<reference evidence="1" key="1">
    <citation type="journal article" date="2014" name="Front. Microbiol.">
        <title>High frequency of phylogenetically diverse reductive dehalogenase-homologous genes in deep subseafloor sedimentary metagenomes.</title>
        <authorList>
            <person name="Kawai M."/>
            <person name="Futagami T."/>
            <person name="Toyoda A."/>
            <person name="Takaki Y."/>
            <person name="Nishi S."/>
            <person name="Hori S."/>
            <person name="Arai W."/>
            <person name="Tsubouchi T."/>
            <person name="Morono Y."/>
            <person name="Uchiyama I."/>
            <person name="Ito T."/>
            <person name="Fujiyama A."/>
            <person name="Inagaki F."/>
            <person name="Takami H."/>
        </authorList>
    </citation>
    <scope>NUCLEOTIDE SEQUENCE</scope>
    <source>
        <strain evidence="1">Expedition CK06-06</strain>
    </source>
</reference>